<evidence type="ECO:0000313" key="2">
    <source>
        <dbReference type="Proteomes" id="UP001462640"/>
    </source>
</evidence>
<dbReference type="RefSeq" id="WP_347605272.1">
    <property type="nucleotide sequence ID" value="NZ_JBDPZC010000001.1"/>
</dbReference>
<dbReference type="Proteomes" id="UP001462640">
    <property type="component" value="Unassembled WGS sequence"/>
</dbReference>
<organism evidence="1 2">
    <name type="scientific">Roseateles flavus</name>
    <dbReference type="NCBI Taxonomy" id="3149041"/>
    <lineage>
        <taxon>Bacteria</taxon>
        <taxon>Pseudomonadati</taxon>
        <taxon>Pseudomonadota</taxon>
        <taxon>Betaproteobacteria</taxon>
        <taxon>Burkholderiales</taxon>
        <taxon>Sphaerotilaceae</taxon>
        <taxon>Roseateles</taxon>
    </lineage>
</organism>
<reference evidence="1 2" key="1">
    <citation type="submission" date="2024-05" db="EMBL/GenBank/DDBJ databases">
        <title>Roseateles sp. 2.12 16S ribosomal RNA gene Genome sequencing and assembly.</title>
        <authorList>
            <person name="Woo H."/>
        </authorList>
    </citation>
    <scope>NUCLEOTIDE SEQUENCE [LARGE SCALE GENOMIC DNA]</scope>
    <source>
        <strain evidence="1 2">2.12</strain>
    </source>
</reference>
<keyword evidence="2" id="KW-1185">Reference proteome</keyword>
<comment type="caution">
    <text evidence="1">The sequence shown here is derived from an EMBL/GenBank/DDBJ whole genome shotgun (WGS) entry which is preliminary data.</text>
</comment>
<proteinExistence type="predicted"/>
<sequence>MTSDKPFSELVPADFPRPCGGSVSGVQNKLIARKIDGRFIVDGMTDEELWTRYDTCRDLATKLTEHAKAKRDQYAELSLPELLRRFRAGVVKRGWDLDAEELDWVMRRVAVAMGGEPDDAPGQLTWDASWFAISQVPTEAPVETLVDRVRAKLLQGTL</sequence>
<name>A0ABV0G8V4_9BURK</name>
<dbReference type="EMBL" id="JBDPZC010000001">
    <property type="protein sequence ID" value="MEO3711470.1"/>
    <property type="molecule type" value="Genomic_DNA"/>
</dbReference>
<accession>A0ABV0G8V4</accession>
<protein>
    <submittedName>
        <fullName evidence="1">Uncharacterized protein</fullName>
    </submittedName>
</protein>
<evidence type="ECO:0000313" key="1">
    <source>
        <dbReference type="EMBL" id="MEO3711470.1"/>
    </source>
</evidence>
<gene>
    <name evidence="1" type="ORF">ABDJ40_01675</name>
</gene>